<name>A0A7X5ZSR6_9PSEU</name>
<keyword evidence="1" id="KW-1133">Transmembrane helix</keyword>
<feature type="transmembrane region" description="Helical" evidence="1">
    <location>
        <begin position="110"/>
        <end position="143"/>
    </location>
</feature>
<protein>
    <recommendedName>
        <fullName evidence="2">Putative sensor domain-containing protein</fullName>
    </recommendedName>
</protein>
<reference evidence="3 4" key="1">
    <citation type="submission" date="2020-03" db="EMBL/GenBank/DDBJ databases">
        <title>Sequencing the genomes of 1000 actinobacteria strains.</title>
        <authorList>
            <person name="Klenk H.-P."/>
        </authorList>
    </citation>
    <scope>NUCLEOTIDE SEQUENCE [LARGE SCALE GENOMIC DNA]</scope>
    <source>
        <strain evidence="3 4">DSM 45685</strain>
    </source>
</reference>
<keyword evidence="4" id="KW-1185">Reference proteome</keyword>
<feature type="transmembrane region" description="Helical" evidence="1">
    <location>
        <begin position="21"/>
        <end position="40"/>
    </location>
</feature>
<keyword evidence="1" id="KW-0472">Membrane</keyword>
<proteinExistence type="predicted"/>
<organism evidence="3 4">
    <name type="scientific">Saccharomonospora amisosensis</name>
    <dbReference type="NCBI Taxonomy" id="1128677"/>
    <lineage>
        <taxon>Bacteria</taxon>
        <taxon>Bacillati</taxon>
        <taxon>Actinomycetota</taxon>
        <taxon>Actinomycetes</taxon>
        <taxon>Pseudonocardiales</taxon>
        <taxon>Pseudonocardiaceae</taxon>
        <taxon>Saccharomonospora</taxon>
    </lineage>
</organism>
<feature type="transmembrane region" description="Helical" evidence="1">
    <location>
        <begin position="46"/>
        <end position="66"/>
    </location>
</feature>
<evidence type="ECO:0000313" key="3">
    <source>
        <dbReference type="EMBL" id="NIJ13841.1"/>
    </source>
</evidence>
<feature type="domain" description="Putative sensor" evidence="2">
    <location>
        <begin position="20"/>
        <end position="203"/>
    </location>
</feature>
<evidence type="ECO:0000313" key="4">
    <source>
        <dbReference type="Proteomes" id="UP000545493"/>
    </source>
</evidence>
<dbReference type="Pfam" id="PF13796">
    <property type="entry name" value="Sensor"/>
    <property type="match status" value="1"/>
</dbReference>
<evidence type="ECO:0000259" key="2">
    <source>
        <dbReference type="Pfam" id="PF13796"/>
    </source>
</evidence>
<keyword evidence="1" id="KW-0812">Transmembrane</keyword>
<feature type="transmembrane region" description="Helical" evidence="1">
    <location>
        <begin position="170"/>
        <end position="192"/>
    </location>
</feature>
<dbReference type="InterPro" id="IPR025828">
    <property type="entry name" value="Put_sensor_dom"/>
</dbReference>
<comment type="caution">
    <text evidence="3">The sequence shown here is derived from an EMBL/GenBank/DDBJ whole genome shotgun (WGS) entry which is preliminary data.</text>
</comment>
<dbReference type="AlphaFoldDB" id="A0A7X5ZSR6"/>
<dbReference type="RefSeq" id="WP_243852305.1">
    <property type="nucleotide sequence ID" value="NZ_JAAOYM010000001.1"/>
</dbReference>
<dbReference type="EMBL" id="JAAOYM010000001">
    <property type="protein sequence ID" value="NIJ13841.1"/>
    <property type="molecule type" value="Genomic_DNA"/>
</dbReference>
<gene>
    <name evidence="3" type="ORF">FHU38_004185</name>
</gene>
<evidence type="ECO:0000256" key="1">
    <source>
        <dbReference type="SAM" id="Phobius"/>
    </source>
</evidence>
<dbReference type="Proteomes" id="UP000545493">
    <property type="component" value="Unassembled WGS sequence"/>
</dbReference>
<sequence length="228" mass="24535">MTAAYPKHSPRPPVAGSVTYLLLNLPAGIAGFVLLVTLGSVGVSTVIIWVGVPVLMLAILLARAFAEVERARVHALLGTYIARPYRPLPDGGQKLRWKARLSDTSTWRDICYLLLLFPVGIAEFVLVVTLWAVSLGLLALPVYYRYLPEGAYFFPSYDLRWITVDSVTTALPWAALGVLLLVATVAFTRGMAGAHARFARLLLGPTSAMTPAAEAVGAGHVTPRPVAE</sequence>
<accession>A0A7X5ZSR6</accession>